<dbReference type="AlphaFoldDB" id="A0AAV0XQU1"/>
<proteinExistence type="predicted"/>
<dbReference type="EMBL" id="CARXXK010000228">
    <property type="protein sequence ID" value="CAI6370158.1"/>
    <property type="molecule type" value="Genomic_DNA"/>
</dbReference>
<keyword evidence="2" id="KW-1185">Reference proteome</keyword>
<dbReference type="Proteomes" id="UP001160148">
    <property type="component" value="Unassembled WGS sequence"/>
</dbReference>
<comment type="caution">
    <text evidence="1">The sequence shown here is derived from an EMBL/GenBank/DDBJ whole genome shotgun (WGS) entry which is preliminary data.</text>
</comment>
<evidence type="ECO:0000313" key="2">
    <source>
        <dbReference type="Proteomes" id="UP001160148"/>
    </source>
</evidence>
<protein>
    <submittedName>
        <fullName evidence="1">Uncharacterized protein</fullName>
    </submittedName>
</protein>
<name>A0AAV0XQU1_9HEMI</name>
<organism evidence="1 2">
    <name type="scientific">Macrosiphum euphorbiae</name>
    <name type="common">potato aphid</name>
    <dbReference type="NCBI Taxonomy" id="13131"/>
    <lineage>
        <taxon>Eukaryota</taxon>
        <taxon>Metazoa</taxon>
        <taxon>Ecdysozoa</taxon>
        <taxon>Arthropoda</taxon>
        <taxon>Hexapoda</taxon>
        <taxon>Insecta</taxon>
        <taxon>Pterygota</taxon>
        <taxon>Neoptera</taxon>
        <taxon>Paraneoptera</taxon>
        <taxon>Hemiptera</taxon>
        <taxon>Sternorrhyncha</taxon>
        <taxon>Aphidomorpha</taxon>
        <taxon>Aphidoidea</taxon>
        <taxon>Aphididae</taxon>
        <taxon>Macrosiphini</taxon>
        <taxon>Macrosiphum</taxon>
    </lineage>
</organism>
<sequence>MIDYNITLKPMSGDLDIVSLNTLLEEGLQNMIENIKKITNIADGNIVNTHANNPKFFAPISNGNMTSNVSGQKILNKISDILTSDQSVNINDTVFGFQVIIMPKGGKPKPTWEYLDLFSKNKRCIAQIKNQDELCCPRAIIVGLSYKTSVILGQHLNDYQIKNLRLGKYDVQTRLTKELCQQLEVNDNRPFTYRDISKVEKLLKIQIKVVNADNCCEIDYTGNTKFTF</sequence>
<reference evidence="1 2" key="1">
    <citation type="submission" date="2023-01" db="EMBL/GenBank/DDBJ databases">
        <authorList>
            <person name="Whitehead M."/>
        </authorList>
    </citation>
    <scope>NUCLEOTIDE SEQUENCE [LARGE SCALE GENOMIC DNA]</scope>
</reference>
<gene>
    <name evidence="1" type="ORF">MEUPH1_LOCUS24308</name>
</gene>
<evidence type="ECO:0000313" key="1">
    <source>
        <dbReference type="EMBL" id="CAI6370158.1"/>
    </source>
</evidence>
<accession>A0AAV0XQU1</accession>